<proteinExistence type="predicted"/>
<reference evidence="2" key="1">
    <citation type="journal article" date="2018" name="DNA Res.">
        <title>Multiple hybrid de novo genome assembly of finger millet, an orphan allotetraploid crop.</title>
        <authorList>
            <person name="Hatakeyama M."/>
            <person name="Aluri S."/>
            <person name="Balachadran M.T."/>
            <person name="Sivarajan S.R."/>
            <person name="Patrignani A."/>
            <person name="Gruter S."/>
            <person name="Poveda L."/>
            <person name="Shimizu-Inatsugi R."/>
            <person name="Baeten J."/>
            <person name="Francoijs K.J."/>
            <person name="Nataraja K.N."/>
            <person name="Reddy Y.A.N."/>
            <person name="Phadnis S."/>
            <person name="Ravikumar R.L."/>
            <person name="Schlapbach R."/>
            <person name="Sreeman S.M."/>
            <person name="Shimizu K.K."/>
        </authorList>
    </citation>
    <scope>NUCLEOTIDE SEQUENCE</scope>
</reference>
<evidence type="ECO:0000313" key="2">
    <source>
        <dbReference type="EMBL" id="GJN41273.1"/>
    </source>
</evidence>
<organism evidence="2 3">
    <name type="scientific">Eleusine coracana subsp. coracana</name>
    <dbReference type="NCBI Taxonomy" id="191504"/>
    <lineage>
        <taxon>Eukaryota</taxon>
        <taxon>Viridiplantae</taxon>
        <taxon>Streptophyta</taxon>
        <taxon>Embryophyta</taxon>
        <taxon>Tracheophyta</taxon>
        <taxon>Spermatophyta</taxon>
        <taxon>Magnoliopsida</taxon>
        <taxon>Liliopsida</taxon>
        <taxon>Poales</taxon>
        <taxon>Poaceae</taxon>
        <taxon>PACMAD clade</taxon>
        <taxon>Chloridoideae</taxon>
        <taxon>Cynodonteae</taxon>
        <taxon>Eleusininae</taxon>
        <taxon>Eleusine</taxon>
    </lineage>
</organism>
<protein>
    <submittedName>
        <fullName evidence="2">Uncharacterized protein</fullName>
    </submittedName>
</protein>
<dbReference type="EMBL" id="BQKI01000265">
    <property type="protein sequence ID" value="GJN41273.1"/>
    <property type="molecule type" value="Genomic_DNA"/>
</dbReference>
<sequence>MRRAIVAAAAAELDRSKPKLVSLPTSNNNKRRSGPPSEMEKAWKMDQRNDMDSLIARSFYSGAGVVEYEQSLMAPAHIATADCFGSLACCPAVFQSAASTSFAMASAQQTLHGSMTRSRKTEGLHHSRTPLHGHHCPP</sequence>
<keyword evidence="3" id="KW-1185">Reference proteome</keyword>
<gene>
    <name evidence="2" type="primary">gn00621</name>
    <name evidence="2" type="ORF">PR202_gn00621</name>
</gene>
<evidence type="ECO:0000313" key="3">
    <source>
        <dbReference type="Proteomes" id="UP001054889"/>
    </source>
</evidence>
<accession>A0AAV5G370</accession>
<feature type="region of interest" description="Disordered" evidence="1">
    <location>
        <begin position="18"/>
        <end position="42"/>
    </location>
</feature>
<evidence type="ECO:0000256" key="1">
    <source>
        <dbReference type="SAM" id="MobiDB-lite"/>
    </source>
</evidence>
<feature type="region of interest" description="Disordered" evidence="1">
    <location>
        <begin position="117"/>
        <end position="138"/>
    </location>
</feature>
<comment type="caution">
    <text evidence="2">The sequence shown here is derived from an EMBL/GenBank/DDBJ whole genome shotgun (WGS) entry which is preliminary data.</text>
</comment>
<name>A0AAV5G370_ELECO</name>
<dbReference type="Proteomes" id="UP001054889">
    <property type="component" value="Unassembled WGS sequence"/>
</dbReference>
<dbReference type="AlphaFoldDB" id="A0AAV5G370"/>
<feature type="compositionally biased region" description="Basic residues" evidence="1">
    <location>
        <begin position="126"/>
        <end position="138"/>
    </location>
</feature>
<reference evidence="2" key="2">
    <citation type="submission" date="2021-12" db="EMBL/GenBank/DDBJ databases">
        <title>Resequencing data analysis of finger millet.</title>
        <authorList>
            <person name="Hatakeyama M."/>
            <person name="Aluri S."/>
            <person name="Balachadran M.T."/>
            <person name="Sivarajan S.R."/>
            <person name="Poveda L."/>
            <person name="Shimizu-Inatsugi R."/>
            <person name="Schlapbach R."/>
            <person name="Sreeman S.M."/>
            <person name="Shimizu K.K."/>
        </authorList>
    </citation>
    <scope>NUCLEOTIDE SEQUENCE</scope>
</reference>